<name>A0ABR0RIL2_9EURO</name>
<dbReference type="RefSeq" id="XP_064728203.1">
    <property type="nucleotide sequence ID" value="XM_064875939.1"/>
</dbReference>
<evidence type="ECO:0000256" key="1">
    <source>
        <dbReference type="SAM" id="MobiDB-lite"/>
    </source>
</evidence>
<feature type="region of interest" description="Disordered" evidence="1">
    <location>
        <begin position="100"/>
        <end position="141"/>
    </location>
</feature>
<evidence type="ECO:0000313" key="3">
    <source>
        <dbReference type="Proteomes" id="UP001334248"/>
    </source>
</evidence>
<gene>
    <name evidence="2" type="ORF">PMZ80_007531</name>
</gene>
<organism evidence="2 3">
    <name type="scientific">Knufia obscura</name>
    <dbReference type="NCBI Taxonomy" id="1635080"/>
    <lineage>
        <taxon>Eukaryota</taxon>
        <taxon>Fungi</taxon>
        <taxon>Dikarya</taxon>
        <taxon>Ascomycota</taxon>
        <taxon>Pezizomycotina</taxon>
        <taxon>Eurotiomycetes</taxon>
        <taxon>Chaetothyriomycetidae</taxon>
        <taxon>Chaetothyriales</taxon>
        <taxon>Trichomeriaceae</taxon>
        <taxon>Knufia</taxon>
    </lineage>
</organism>
<evidence type="ECO:0000313" key="2">
    <source>
        <dbReference type="EMBL" id="KAK5940113.1"/>
    </source>
</evidence>
<feature type="compositionally biased region" description="Polar residues" evidence="1">
    <location>
        <begin position="32"/>
        <end position="42"/>
    </location>
</feature>
<accession>A0ABR0RIL2</accession>
<keyword evidence="3" id="KW-1185">Reference proteome</keyword>
<comment type="caution">
    <text evidence="2">The sequence shown here is derived from an EMBL/GenBank/DDBJ whole genome shotgun (WGS) entry which is preliminary data.</text>
</comment>
<dbReference type="GeneID" id="90000980"/>
<reference evidence="2 3" key="1">
    <citation type="journal article" date="2023" name="Res Sq">
        <title>Genomic and morphological characterization of Knufia obscura isolated from the Mars 2020 spacecraft assembly facility.</title>
        <authorList>
            <person name="Chander A.M."/>
            <person name="Teixeira M.M."/>
            <person name="Singh N.K."/>
            <person name="Williams M.P."/>
            <person name="Parker C.W."/>
            <person name="Leo P."/>
            <person name="Stajich J.E."/>
            <person name="Torok T."/>
            <person name="Tighe S."/>
            <person name="Mason C.E."/>
            <person name="Venkateswaran K."/>
        </authorList>
    </citation>
    <scope>NUCLEOTIDE SEQUENCE [LARGE SCALE GENOMIC DNA]</scope>
    <source>
        <strain evidence="2 3">CCFEE 5817</strain>
    </source>
</reference>
<dbReference type="EMBL" id="JAVHJV010000009">
    <property type="protein sequence ID" value="KAK5940113.1"/>
    <property type="molecule type" value="Genomic_DNA"/>
</dbReference>
<sequence>MSTPSFTDLAYRPMPTLGHTVPAQSPVPKSAQPMTAPSSKGTAQLSKYDSTLLKCHAEAEAELKAQLWPLVAAKMQAALYIPDQLNPDDLQHLHSRLQSVVRRPASTHEAASQSKMTKSRKRKAKCPIDSTYPPSKKAKQHRFTLPTIPSAQQGSIRQASHDLLTPYQHRLVNRVRGLYPAITYEECYTRLVDSKWDLAVALRKIHEDNTGHRLIV</sequence>
<feature type="region of interest" description="Disordered" evidence="1">
    <location>
        <begin position="1"/>
        <end position="42"/>
    </location>
</feature>
<protein>
    <submittedName>
        <fullName evidence="2">Uncharacterized protein</fullName>
    </submittedName>
</protein>
<proteinExistence type="predicted"/>
<dbReference type="Proteomes" id="UP001334248">
    <property type="component" value="Unassembled WGS sequence"/>
</dbReference>